<dbReference type="OrthoDB" id="440576at2759"/>
<accession>A0A812W3S8</accession>
<evidence type="ECO:0000313" key="4">
    <source>
        <dbReference type="Proteomes" id="UP000601435"/>
    </source>
</evidence>
<sequence length="284" mass="30690">MEKRPASSWGFRRCALLVAAGGGGWTSRALLSDPSSTLGQRLRGRWAGSDRSSNLQRAHRDGVFQVRDRFDAGAELGEEEMSWTREYGEGGSFPFWSLGQPKVEIRRLAAALEEASGNGLAAVVLGCGLGLDVAYLAKAGKASALTAVAGVDFAWPAIQEARRQHGDSGQAGRAACFFHHFDVCELPAPTVPLDLIIDNTVFQNVHRSGRFDAYLESLCRISTPGLPLSCVTACVGLSAIPSLQRERCIRKCFLGRGWSGFLILIAAGFVGKFNLGWVRVVWFS</sequence>
<name>A0A812W3S8_9DINO</name>
<evidence type="ECO:0000313" key="3">
    <source>
        <dbReference type="EMBL" id="CAE7665087.1"/>
    </source>
</evidence>
<comment type="caution">
    <text evidence="3">The sequence shown here is derived from an EMBL/GenBank/DDBJ whole genome shotgun (WGS) entry which is preliminary data.</text>
</comment>
<evidence type="ECO:0000256" key="1">
    <source>
        <dbReference type="SAM" id="Phobius"/>
    </source>
</evidence>
<keyword evidence="4" id="KW-1185">Reference proteome</keyword>
<dbReference type="AlphaFoldDB" id="A0A812W3S8"/>
<keyword evidence="1" id="KW-0472">Membrane</keyword>
<dbReference type="CDD" id="cd02440">
    <property type="entry name" value="AdoMet_MTases"/>
    <property type="match status" value="1"/>
</dbReference>
<dbReference type="InterPro" id="IPR029063">
    <property type="entry name" value="SAM-dependent_MTases_sf"/>
</dbReference>
<dbReference type="EMBL" id="CAJNJA010032222">
    <property type="protein sequence ID" value="CAE7665087.1"/>
    <property type="molecule type" value="Genomic_DNA"/>
</dbReference>
<organism evidence="3 4">
    <name type="scientific">Symbiodinium necroappetens</name>
    <dbReference type="NCBI Taxonomy" id="1628268"/>
    <lineage>
        <taxon>Eukaryota</taxon>
        <taxon>Sar</taxon>
        <taxon>Alveolata</taxon>
        <taxon>Dinophyceae</taxon>
        <taxon>Suessiales</taxon>
        <taxon>Symbiodiniaceae</taxon>
        <taxon>Symbiodinium</taxon>
    </lineage>
</organism>
<dbReference type="Pfam" id="PF13649">
    <property type="entry name" value="Methyltransf_25"/>
    <property type="match status" value="1"/>
</dbReference>
<keyword evidence="1" id="KW-1133">Transmembrane helix</keyword>
<dbReference type="SUPFAM" id="SSF53335">
    <property type="entry name" value="S-adenosyl-L-methionine-dependent methyltransferases"/>
    <property type="match status" value="1"/>
</dbReference>
<protein>
    <submittedName>
        <fullName evidence="3">Ankrd7 protein</fullName>
    </submittedName>
</protein>
<feature type="transmembrane region" description="Helical" evidence="1">
    <location>
        <begin position="261"/>
        <end position="282"/>
    </location>
</feature>
<keyword evidence="1" id="KW-0812">Transmembrane</keyword>
<proteinExistence type="predicted"/>
<reference evidence="3" key="1">
    <citation type="submission" date="2021-02" db="EMBL/GenBank/DDBJ databases">
        <authorList>
            <person name="Dougan E. K."/>
            <person name="Rhodes N."/>
            <person name="Thang M."/>
            <person name="Chan C."/>
        </authorList>
    </citation>
    <scope>NUCLEOTIDE SEQUENCE</scope>
</reference>
<feature type="domain" description="Methyltransferase" evidence="2">
    <location>
        <begin position="125"/>
        <end position="225"/>
    </location>
</feature>
<evidence type="ECO:0000259" key="2">
    <source>
        <dbReference type="Pfam" id="PF13649"/>
    </source>
</evidence>
<gene>
    <name evidence="3" type="primary">Ankrd7</name>
    <name evidence="3" type="ORF">SNEC2469_LOCUS18973</name>
</gene>
<dbReference type="Proteomes" id="UP000601435">
    <property type="component" value="Unassembled WGS sequence"/>
</dbReference>
<dbReference type="InterPro" id="IPR041698">
    <property type="entry name" value="Methyltransf_25"/>
</dbReference>
<dbReference type="Gene3D" id="3.40.50.150">
    <property type="entry name" value="Vaccinia Virus protein VP39"/>
    <property type="match status" value="1"/>
</dbReference>